<keyword evidence="1" id="KW-1133">Transmembrane helix</keyword>
<evidence type="ECO:0000256" key="1">
    <source>
        <dbReference type="SAM" id="Phobius"/>
    </source>
</evidence>
<accession>A0A7S2GKJ8</accession>
<keyword evidence="1" id="KW-0472">Membrane</keyword>
<name>A0A7S2GKJ8_9EUKA</name>
<dbReference type="AlphaFoldDB" id="A0A7S2GKJ8"/>
<organism evidence="2">
    <name type="scientific">Haptolina brevifila</name>
    <dbReference type="NCBI Taxonomy" id="156173"/>
    <lineage>
        <taxon>Eukaryota</taxon>
        <taxon>Haptista</taxon>
        <taxon>Haptophyta</taxon>
        <taxon>Prymnesiophyceae</taxon>
        <taxon>Prymnesiales</taxon>
        <taxon>Prymnesiaceae</taxon>
        <taxon>Haptolina</taxon>
    </lineage>
</organism>
<feature type="transmembrane region" description="Helical" evidence="1">
    <location>
        <begin position="110"/>
        <end position="135"/>
    </location>
</feature>
<sequence length="162" mass="17935">MHASSHVKVACLLAGDTDAFAASAVVLYVSLLNFVGFSCFAFLGEATEIRSYVNGYASASYEIVIFVLALGARFLLRYMVIHTASALTSTIAFVVSVVLAQLYISVFDHIWWTWYALFGIITLPFGLALHVWYMLERQKVMERLPEPLSEKQPLASSATTKV</sequence>
<evidence type="ECO:0000313" key="2">
    <source>
        <dbReference type="EMBL" id="CAD9459262.1"/>
    </source>
</evidence>
<proteinExistence type="predicted"/>
<reference evidence="2" key="1">
    <citation type="submission" date="2021-01" db="EMBL/GenBank/DDBJ databases">
        <authorList>
            <person name="Corre E."/>
            <person name="Pelletier E."/>
            <person name="Niang G."/>
            <person name="Scheremetjew M."/>
            <person name="Finn R."/>
            <person name="Kale V."/>
            <person name="Holt S."/>
            <person name="Cochrane G."/>
            <person name="Meng A."/>
            <person name="Brown T."/>
            <person name="Cohen L."/>
        </authorList>
    </citation>
    <scope>NUCLEOTIDE SEQUENCE</scope>
    <source>
        <strain evidence="2">UTEX LB 985</strain>
    </source>
</reference>
<protein>
    <submittedName>
        <fullName evidence="2">Uncharacterized protein</fullName>
    </submittedName>
</protein>
<feature type="transmembrane region" description="Helical" evidence="1">
    <location>
        <begin position="83"/>
        <end position="104"/>
    </location>
</feature>
<gene>
    <name evidence="2" type="ORF">CBRE1094_LOCUS19016</name>
</gene>
<keyword evidence="1" id="KW-0812">Transmembrane</keyword>
<feature type="transmembrane region" description="Helical" evidence="1">
    <location>
        <begin position="55"/>
        <end position="76"/>
    </location>
</feature>
<dbReference type="EMBL" id="HBGU01034806">
    <property type="protein sequence ID" value="CAD9459262.1"/>
    <property type="molecule type" value="Transcribed_RNA"/>
</dbReference>
<feature type="transmembrane region" description="Helical" evidence="1">
    <location>
        <begin position="20"/>
        <end position="43"/>
    </location>
</feature>